<dbReference type="PIR" id="G69187">
    <property type="entry name" value="G69187"/>
</dbReference>
<sequence length="73" mass="8242">MIYAFMGAYCYYHQQTEWARELGQAIISEKLDSLLDGNGTVNLEGLDDSTKKAYIGLCNLHVPFHPKPSFSIM</sequence>
<keyword evidence="2" id="KW-1185">Reference proteome</keyword>
<proteinExistence type="predicted"/>
<dbReference type="AlphaFoldDB" id="O26172"/>
<dbReference type="InParanoid" id="O26172"/>
<evidence type="ECO:0000313" key="2">
    <source>
        <dbReference type="Proteomes" id="UP000005223"/>
    </source>
</evidence>
<dbReference type="KEGG" id="mth:MTH_66"/>
<accession>O26172</accession>
<dbReference type="EnsemblBacteria" id="AAB84580">
    <property type="protein sequence ID" value="AAB84580"/>
    <property type="gene ID" value="MTH_66"/>
</dbReference>
<gene>
    <name evidence="1" type="ordered locus">MTH_66</name>
</gene>
<organism evidence="1 2">
    <name type="scientific">Methanothermobacter thermautotrophicus (strain ATCC 29096 / DSM 1053 / JCM 10044 / NBRC 100330 / Delta H)</name>
    <name type="common">Methanobacterium thermoautotrophicum</name>
    <dbReference type="NCBI Taxonomy" id="187420"/>
    <lineage>
        <taxon>Archaea</taxon>
        <taxon>Methanobacteriati</taxon>
        <taxon>Methanobacteriota</taxon>
        <taxon>Methanomada group</taxon>
        <taxon>Methanobacteria</taxon>
        <taxon>Methanobacteriales</taxon>
        <taxon>Methanobacteriaceae</taxon>
        <taxon>Methanothermobacter</taxon>
    </lineage>
</organism>
<evidence type="ECO:0000313" key="1">
    <source>
        <dbReference type="EMBL" id="AAB84580.1"/>
    </source>
</evidence>
<name>O26172_METTH</name>
<dbReference type="STRING" id="187420.MTH_66"/>
<protein>
    <submittedName>
        <fullName evidence="1">Uncharacterized protein</fullName>
    </submittedName>
</protein>
<dbReference type="EMBL" id="AE000666">
    <property type="protein sequence ID" value="AAB84580.1"/>
    <property type="molecule type" value="Genomic_DNA"/>
</dbReference>
<dbReference type="PaxDb" id="187420-MTH_66"/>
<dbReference type="Proteomes" id="UP000005223">
    <property type="component" value="Chromosome"/>
</dbReference>
<dbReference type="HOGENOM" id="CLU_2695850_0_0_2"/>
<reference evidence="1 2" key="1">
    <citation type="journal article" date="1997" name="J. Bacteriol.">
        <title>Complete genome sequence of Methanobacterium thermoautotrophicum deltaH: functional analysis and comparative genomics.</title>
        <authorList>
            <person name="Smith D.R."/>
            <person name="Doucette-Stamm L.A."/>
            <person name="Deloughery C."/>
            <person name="Lee H.-M."/>
            <person name="Dubois J."/>
            <person name="Aldredge T."/>
            <person name="Bashirzadeh R."/>
            <person name="Blakely D."/>
            <person name="Cook R."/>
            <person name="Gilbert K."/>
            <person name="Harrison D."/>
            <person name="Hoang L."/>
            <person name="Keagle P."/>
            <person name="Lumm W."/>
            <person name="Pothier B."/>
            <person name="Qiu D."/>
            <person name="Spadafora R."/>
            <person name="Vicare R."/>
            <person name="Wang Y."/>
            <person name="Wierzbowski J."/>
            <person name="Gibson R."/>
            <person name="Jiwani N."/>
            <person name="Caruso A."/>
            <person name="Bush D."/>
            <person name="Safer H."/>
            <person name="Patwell D."/>
            <person name="Prabhakar S."/>
            <person name="McDougall S."/>
            <person name="Shimer G."/>
            <person name="Goyal A."/>
            <person name="Pietrovski S."/>
            <person name="Church G.M."/>
            <person name="Daniels C.J."/>
            <person name="Mao J.-i."/>
            <person name="Rice P."/>
            <person name="Nolling J."/>
            <person name="Reeve J.N."/>
        </authorList>
    </citation>
    <scope>NUCLEOTIDE SEQUENCE [LARGE SCALE GENOMIC DNA]</scope>
    <source>
        <strain evidence="2">ATCC 29096 / DSM 1053 / JCM 10044 / NBRC 100330 / Delta H</strain>
    </source>
</reference>